<evidence type="ECO:0000313" key="3">
    <source>
        <dbReference type="Proteomes" id="UP001595604"/>
    </source>
</evidence>
<evidence type="ECO:0000259" key="1">
    <source>
        <dbReference type="Pfam" id="PF05050"/>
    </source>
</evidence>
<dbReference type="NCBIfam" id="TIGR01444">
    <property type="entry name" value="fkbM_fam"/>
    <property type="match status" value="1"/>
</dbReference>
<dbReference type="GO" id="GO:0032259">
    <property type="term" value="P:methylation"/>
    <property type="evidence" value="ECO:0007669"/>
    <property type="project" value="UniProtKB-KW"/>
</dbReference>
<sequence>MKTFIKDCRRGRFLLIEGDMISGYVDRLGHWCDVEVDLFRSLLPERGGVCIEVGANIGMHAVPLARMCAGGKLVCYEPQRPIFHVLCANLALNNLLNVEARRAAVGRAPGRIAIETSAYDQPWNYGSFSIGSGFSTEGAYGAPVVTEGVEIVSLDSDPALEGLERVDLLKIDAEGHEMDVLEGARALIARHRPAIFVEPGGADRIDGLAALIGAMGYRGYWFVSSRYAKGDPLPKPGVLERDYDINLVFVAEGRPQPDLKPIGRAEADLAAGIPIRVSFP</sequence>
<protein>
    <submittedName>
        <fullName evidence="2">FkbM family methyltransferase</fullName>
    </submittedName>
</protein>
<dbReference type="Pfam" id="PF05050">
    <property type="entry name" value="Methyltransf_21"/>
    <property type="match status" value="1"/>
</dbReference>
<name>A0ABV7IPQ2_9SPHN</name>
<organism evidence="2 3">
    <name type="scientific">Novosphingobium bradum</name>
    <dbReference type="NCBI Taxonomy" id="1737444"/>
    <lineage>
        <taxon>Bacteria</taxon>
        <taxon>Pseudomonadati</taxon>
        <taxon>Pseudomonadota</taxon>
        <taxon>Alphaproteobacteria</taxon>
        <taxon>Sphingomonadales</taxon>
        <taxon>Sphingomonadaceae</taxon>
        <taxon>Novosphingobium</taxon>
    </lineage>
</organism>
<feature type="domain" description="Methyltransferase FkbM" evidence="1">
    <location>
        <begin position="52"/>
        <end position="199"/>
    </location>
</feature>
<keyword evidence="2" id="KW-0489">Methyltransferase</keyword>
<comment type="caution">
    <text evidence="2">The sequence shown here is derived from an EMBL/GenBank/DDBJ whole genome shotgun (WGS) entry which is preliminary data.</text>
</comment>
<proteinExistence type="predicted"/>
<dbReference type="PANTHER" id="PTHR34203:SF15">
    <property type="entry name" value="SLL1173 PROTEIN"/>
    <property type="match status" value="1"/>
</dbReference>
<evidence type="ECO:0000313" key="2">
    <source>
        <dbReference type="EMBL" id="MFC3174646.1"/>
    </source>
</evidence>
<dbReference type="InterPro" id="IPR029063">
    <property type="entry name" value="SAM-dependent_MTases_sf"/>
</dbReference>
<dbReference type="SUPFAM" id="SSF53335">
    <property type="entry name" value="S-adenosyl-L-methionine-dependent methyltransferases"/>
    <property type="match status" value="1"/>
</dbReference>
<reference evidence="3" key="1">
    <citation type="journal article" date="2019" name="Int. J. Syst. Evol. Microbiol.">
        <title>The Global Catalogue of Microorganisms (GCM) 10K type strain sequencing project: providing services to taxonomists for standard genome sequencing and annotation.</title>
        <authorList>
            <consortium name="The Broad Institute Genomics Platform"/>
            <consortium name="The Broad Institute Genome Sequencing Center for Infectious Disease"/>
            <person name="Wu L."/>
            <person name="Ma J."/>
        </authorList>
    </citation>
    <scope>NUCLEOTIDE SEQUENCE [LARGE SCALE GENOMIC DNA]</scope>
    <source>
        <strain evidence="3">KCTC 42984</strain>
    </source>
</reference>
<dbReference type="Gene3D" id="3.40.50.150">
    <property type="entry name" value="Vaccinia Virus protein VP39"/>
    <property type="match status" value="1"/>
</dbReference>
<dbReference type="RefSeq" id="WP_379510030.1">
    <property type="nucleotide sequence ID" value="NZ_JBHRTQ010000008.1"/>
</dbReference>
<dbReference type="PANTHER" id="PTHR34203">
    <property type="entry name" value="METHYLTRANSFERASE, FKBM FAMILY PROTEIN"/>
    <property type="match status" value="1"/>
</dbReference>
<gene>
    <name evidence="2" type="ORF">ACFOD9_10315</name>
</gene>
<dbReference type="InterPro" id="IPR006342">
    <property type="entry name" value="FkbM_mtfrase"/>
</dbReference>
<keyword evidence="2" id="KW-0808">Transferase</keyword>
<accession>A0ABV7IPQ2</accession>
<dbReference type="EMBL" id="JBHRTQ010000008">
    <property type="protein sequence ID" value="MFC3174646.1"/>
    <property type="molecule type" value="Genomic_DNA"/>
</dbReference>
<dbReference type="Proteomes" id="UP001595604">
    <property type="component" value="Unassembled WGS sequence"/>
</dbReference>
<keyword evidence="3" id="KW-1185">Reference proteome</keyword>
<dbReference type="InterPro" id="IPR052514">
    <property type="entry name" value="SAM-dependent_MTase"/>
</dbReference>
<dbReference type="GO" id="GO:0008168">
    <property type="term" value="F:methyltransferase activity"/>
    <property type="evidence" value="ECO:0007669"/>
    <property type="project" value="UniProtKB-KW"/>
</dbReference>